<dbReference type="InterPro" id="IPR050413">
    <property type="entry name" value="TCR_beta_variable"/>
</dbReference>
<dbReference type="InterPro" id="IPR013783">
    <property type="entry name" value="Ig-like_fold"/>
</dbReference>
<evidence type="ECO:0000256" key="1">
    <source>
        <dbReference type="ARBA" id="ARBA00022729"/>
    </source>
</evidence>
<dbReference type="PROSITE" id="PS50835">
    <property type="entry name" value="IG_LIKE"/>
    <property type="match status" value="1"/>
</dbReference>
<dbReference type="InterPro" id="IPR007110">
    <property type="entry name" value="Ig-like_dom"/>
</dbReference>
<keyword evidence="1" id="KW-0732">Signal</keyword>
<dbReference type="Gene3D" id="2.60.40.10">
    <property type="entry name" value="Immunoglobulins"/>
    <property type="match status" value="1"/>
</dbReference>
<dbReference type="SMART" id="SM00406">
    <property type="entry name" value="IGv"/>
    <property type="match status" value="1"/>
</dbReference>
<feature type="domain" description="Ig-like" evidence="3">
    <location>
        <begin position="8"/>
        <end position="103"/>
    </location>
</feature>
<dbReference type="InterPro" id="IPR036179">
    <property type="entry name" value="Ig-like_dom_sf"/>
</dbReference>
<keyword evidence="2" id="KW-0391">Immunity</keyword>
<proteinExistence type="predicted"/>
<dbReference type="PANTHER" id="PTHR23268:SF124">
    <property type="entry name" value="IG-LIKE DOMAIN-CONTAINING PROTEIN"/>
    <property type="match status" value="1"/>
</dbReference>
<evidence type="ECO:0000259" key="3">
    <source>
        <dbReference type="PROSITE" id="PS50835"/>
    </source>
</evidence>
<feature type="non-terminal residue" evidence="4">
    <location>
        <position position="103"/>
    </location>
</feature>
<dbReference type="GO" id="GO:0007166">
    <property type="term" value="P:cell surface receptor signaling pathway"/>
    <property type="evidence" value="ECO:0007669"/>
    <property type="project" value="TreeGrafter"/>
</dbReference>
<dbReference type="SUPFAM" id="SSF48726">
    <property type="entry name" value="Immunoglobulin"/>
    <property type="match status" value="1"/>
</dbReference>
<reference evidence="4" key="1">
    <citation type="thesis" date="2020" institute="ProQuest LLC" country="789 East Eisenhower Parkway, Ann Arbor, MI, USA">
        <title>Comparative Genomics and Chromosome Evolution.</title>
        <authorList>
            <person name="Mudd A.B."/>
        </authorList>
    </citation>
    <scope>NUCLEOTIDE SEQUENCE</scope>
    <source>
        <strain evidence="4">237g6f4</strain>
        <tissue evidence="4">Blood</tissue>
    </source>
</reference>
<dbReference type="AlphaFoldDB" id="A0AAV6ZIN5"/>
<protein>
    <recommendedName>
        <fullName evidence="3">Ig-like domain-containing protein</fullName>
    </recommendedName>
</protein>
<keyword evidence="5" id="KW-1185">Reference proteome</keyword>
<name>A0AAV6ZIN5_ENGPU</name>
<dbReference type="Proteomes" id="UP000824782">
    <property type="component" value="Unassembled WGS sequence"/>
</dbReference>
<comment type="caution">
    <text evidence="4">The sequence shown here is derived from an EMBL/GenBank/DDBJ whole genome shotgun (WGS) entry which is preliminary data.</text>
</comment>
<dbReference type="EMBL" id="WNYA01001461">
    <property type="protein sequence ID" value="KAG8545728.1"/>
    <property type="molecule type" value="Genomic_DNA"/>
</dbReference>
<evidence type="ECO:0000313" key="5">
    <source>
        <dbReference type="Proteomes" id="UP000824782"/>
    </source>
</evidence>
<dbReference type="GO" id="GO:0002376">
    <property type="term" value="P:immune system process"/>
    <property type="evidence" value="ECO:0007669"/>
    <property type="project" value="UniProtKB-KW"/>
</dbReference>
<organism evidence="4 5">
    <name type="scientific">Engystomops pustulosus</name>
    <name type="common">Tungara frog</name>
    <name type="synonym">Physalaemus pustulosus</name>
    <dbReference type="NCBI Taxonomy" id="76066"/>
    <lineage>
        <taxon>Eukaryota</taxon>
        <taxon>Metazoa</taxon>
        <taxon>Chordata</taxon>
        <taxon>Craniata</taxon>
        <taxon>Vertebrata</taxon>
        <taxon>Euteleostomi</taxon>
        <taxon>Amphibia</taxon>
        <taxon>Batrachia</taxon>
        <taxon>Anura</taxon>
        <taxon>Neobatrachia</taxon>
        <taxon>Hyloidea</taxon>
        <taxon>Leptodactylidae</taxon>
        <taxon>Leiuperinae</taxon>
        <taxon>Engystomops</taxon>
    </lineage>
</organism>
<evidence type="ECO:0000313" key="4">
    <source>
        <dbReference type="EMBL" id="KAG8545728.1"/>
    </source>
</evidence>
<evidence type="ECO:0000256" key="2">
    <source>
        <dbReference type="ARBA" id="ARBA00022859"/>
    </source>
</evidence>
<sequence>MLDLCLGAHVVQLPPYRTGVEGSEETLTCTHLDTTFPVKLWYRQTSPGWPLVLIGYRYRQNPPEMESAFTGGKVEIQGDTDTKSILRISNVSHQDSATYYCAS</sequence>
<dbReference type="GO" id="GO:0005886">
    <property type="term" value="C:plasma membrane"/>
    <property type="evidence" value="ECO:0007669"/>
    <property type="project" value="TreeGrafter"/>
</dbReference>
<accession>A0AAV6ZIN5</accession>
<dbReference type="PANTHER" id="PTHR23268">
    <property type="entry name" value="T-CELL RECEPTOR BETA CHAIN"/>
    <property type="match status" value="1"/>
</dbReference>
<dbReference type="Pfam" id="PF07686">
    <property type="entry name" value="V-set"/>
    <property type="match status" value="1"/>
</dbReference>
<dbReference type="InterPro" id="IPR013106">
    <property type="entry name" value="Ig_V-set"/>
</dbReference>
<gene>
    <name evidence="4" type="ORF">GDO81_020431</name>
</gene>